<dbReference type="InterPro" id="IPR003593">
    <property type="entry name" value="AAA+_ATPase"/>
</dbReference>
<comment type="similarity">
    <text evidence="1 9">Belongs to the GTP-binding SRP family. SRP54 subfamily.</text>
</comment>
<dbReference type="Gene3D" id="1.20.120.140">
    <property type="entry name" value="Signal recognition particle SRP54, nucleotide-binding domain"/>
    <property type="match status" value="1"/>
</dbReference>
<keyword evidence="6 9" id="KW-0733">Signal recognition particle</keyword>
<dbReference type="InterPro" id="IPR013822">
    <property type="entry name" value="Signal_recog_particl_SRP54_hlx"/>
</dbReference>
<keyword evidence="5 9" id="KW-0342">GTP-binding</keyword>
<keyword evidence="3 9" id="KW-0378">Hydrolase</keyword>
<keyword evidence="9" id="KW-0963">Cytoplasm</keyword>
<dbReference type="Pfam" id="PF00448">
    <property type="entry name" value="SRP54"/>
    <property type="match status" value="1"/>
</dbReference>
<gene>
    <name evidence="9 12" type="primary">ffh</name>
    <name evidence="12" type="ORF">Pan44_04100</name>
</gene>
<dbReference type="InterPro" id="IPR004125">
    <property type="entry name" value="Signal_recog_particle_SRP54_M"/>
</dbReference>
<organism evidence="12 13">
    <name type="scientific">Caulifigura coniformis</name>
    <dbReference type="NCBI Taxonomy" id="2527983"/>
    <lineage>
        <taxon>Bacteria</taxon>
        <taxon>Pseudomonadati</taxon>
        <taxon>Planctomycetota</taxon>
        <taxon>Planctomycetia</taxon>
        <taxon>Planctomycetales</taxon>
        <taxon>Planctomycetaceae</taxon>
        <taxon>Caulifigura</taxon>
    </lineage>
</organism>
<proteinExistence type="inferred from homology"/>
<dbReference type="FunFam" id="3.40.50.300:FF:000022">
    <property type="entry name" value="Signal recognition particle 54 kDa subunit"/>
    <property type="match status" value="1"/>
</dbReference>
<dbReference type="GO" id="GO:0003924">
    <property type="term" value="F:GTPase activity"/>
    <property type="evidence" value="ECO:0007669"/>
    <property type="project" value="UniProtKB-UniRule"/>
</dbReference>
<dbReference type="GO" id="GO:0048500">
    <property type="term" value="C:signal recognition particle"/>
    <property type="evidence" value="ECO:0007669"/>
    <property type="project" value="UniProtKB-UniRule"/>
</dbReference>
<dbReference type="SMART" id="SM00382">
    <property type="entry name" value="AAA"/>
    <property type="match status" value="1"/>
</dbReference>
<dbReference type="PANTHER" id="PTHR11564">
    <property type="entry name" value="SIGNAL RECOGNITION PARTICLE 54K PROTEIN SRP54"/>
    <property type="match status" value="1"/>
</dbReference>
<protein>
    <recommendedName>
        <fullName evidence="9">Signal recognition particle protein</fullName>
        <ecNumber evidence="9">3.6.5.4</ecNumber>
    </recommendedName>
    <alternativeName>
        <fullName evidence="9">Fifty-four homolog</fullName>
    </alternativeName>
</protein>
<feature type="binding site" evidence="9">
    <location>
        <begin position="105"/>
        <end position="112"/>
    </location>
    <ligand>
        <name>GTP</name>
        <dbReference type="ChEBI" id="CHEBI:37565"/>
    </ligand>
</feature>
<dbReference type="InterPro" id="IPR027417">
    <property type="entry name" value="P-loop_NTPase"/>
</dbReference>
<keyword evidence="13" id="KW-1185">Reference proteome</keyword>
<feature type="domain" description="SRP54-type proteins GTP-binding" evidence="11">
    <location>
        <begin position="267"/>
        <end position="280"/>
    </location>
</feature>
<accession>A0A517S8E9</accession>
<evidence type="ECO:0000313" key="12">
    <source>
        <dbReference type="EMBL" id="QDT52399.1"/>
    </source>
</evidence>
<comment type="subunit">
    <text evidence="9">Part of the signal recognition particle protein translocation system, which is composed of SRP and FtsY.</text>
</comment>
<keyword evidence="7 9" id="KW-0687">Ribonucleoprotein</keyword>
<dbReference type="SMART" id="SM00962">
    <property type="entry name" value="SRP54"/>
    <property type="match status" value="1"/>
</dbReference>
<reference evidence="12 13" key="1">
    <citation type="submission" date="2019-02" db="EMBL/GenBank/DDBJ databases">
        <title>Deep-cultivation of Planctomycetes and their phenomic and genomic characterization uncovers novel biology.</title>
        <authorList>
            <person name="Wiegand S."/>
            <person name="Jogler M."/>
            <person name="Boedeker C."/>
            <person name="Pinto D."/>
            <person name="Vollmers J."/>
            <person name="Rivas-Marin E."/>
            <person name="Kohn T."/>
            <person name="Peeters S.H."/>
            <person name="Heuer A."/>
            <person name="Rast P."/>
            <person name="Oberbeckmann S."/>
            <person name="Bunk B."/>
            <person name="Jeske O."/>
            <person name="Meyerdierks A."/>
            <person name="Storesund J.E."/>
            <person name="Kallscheuer N."/>
            <person name="Luecker S."/>
            <person name="Lage O.M."/>
            <person name="Pohl T."/>
            <person name="Merkel B.J."/>
            <person name="Hornburger P."/>
            <person name="Mueller R.-W."/>
            <person name="Bruemmer F."/>
            <person name="Labrenz M."/>
            <person name="Spormann A.M."/>
            <person name="Op den Camp H."/>
            <person name="Overmann J."/>
            <person name="Amann R."/>
            <person name="Jetten M.S.M."/>
            <person name="Mascher T."/>
            <person name="Medema M.H."/>
            <person name="Devos D.P."/>
            <person name="Kaster A.-K."/>
            <person name="Ovreas L."/>
            <person name="Rohde M."/>
            <person name="Galperin M.Y."/>
            <person name="Jogler C."/>
        </authorList>
    </citation>
    <scope>NUCLEOTIDE SEQUENCE [LARGE SCALE GENOMIC DNA]</scope>
    <source>
        <strain evidence="12 13">Pan44</strain>
    </source>
</reference>
<comment type="catalytic activity">
    <reaction evidence="8 9">
        <text>GTP + H2O = GDP + phosphate + H(+)</text>
        <dbReference type="Rhea" id="RHEA:19669"/>
        <dbReference type="ChEBI" id="CHEBI:15377"/>
        <dbReference type="ChEBI" id="CHEBI:15378"/>
        <dbReference type="ChEBI" id="CHEBI:37565"/>
        <dbReference type="ChEBI" id="CHEBI:43474"/>
        <dbReference type="ChEBI" id="CHEBI:58189"/>
        <dbReference type="EC" id="3.6.5.4"/>
    </reaction>
</comment>
<dbReference type="NCBIfam" id="TIGR00959">
    <property type="entry name" value="ffh"/>
    <property type="match status" value="1"/>
</dbReference>
<evidence type="ECO:0000256" key="4">
    <source>
        <dbReference type="ARBA" id="ARBA00022884"/>
    </source>
</evidence>
<dbReference type="EC" id="3.6.5.4" evidence="9"/>
<feature type="binding site" evidence="9">
    <location>
        <begin position="188"/>
        <end position="192"/>
    </location>
    <ligand>
        <name>GTP</name>
        <dbReference type="ChEBI" id="CHEBI:37565"/>
    </ligand>
</feature>
<evidence type="ECO:0000256" key="3">
    <source>
        <dbReference type="ARBA" id="ARBA00022801"/>
    </source>
</evidence>
<comment type="subcellular location">
    <subcellularLocation>
        <location evidence="9">Cytoplasm</location>
    </subcellularLocation>
    <text evidence="9">The SRP-RNC complex is targeted to the cytoplasmic membrane.</text>
</comment>
<feature type="binding site" evidence="9">
    <location>
        <begin position="246"/>
        <end position="249"/>
    </location>
    <ligand>
        <name>GTP</name>
        <dbReference type="ChEBI" id="CHEBI:37565"/>
    </ligand>
</feature>
<feature type="compositionally biased region" description="Basic and acidic residues" evidence="10">
    <location>
        <begin position="458"/>
        <end position="483"/>
    </location>
</feature>
<sequence length="495" mass="54573">MFEGITNALTDVLGSFRGQLTESNIRDGMGKVRNALLEADVAYDVAKAFCDRVVEEAVGEKVLKSLRPEQQIVGIVFQELVNLMGPVDHSIEVRRGETTVLMMCGLQGSGKTTTCGKLARMLKEQGAKPMLVAADLQRPAAIEQLKVIGEQIGVPVYSEDPAKSNPVQVCVNGRKAAGQQGCNLLILDTAGRLHVDDALMKELQEIDNKLMPHQCLLVCDAMTGQDAVKSAAAFNEALELDGVIFTKLDGDTRGGAVLSVKEVTGVPIKFVGMGEQLDKLEPFHADRMAQRILGQGDVATLLETAQKVLDQDEMARQQEKMLAGKFTLDDFLKSMEQITKMGPMKSLMKMIPGMGQLSQAIDEAQGMDPDKDVKRLRAMIQSMTLDERQNPDKIDRSRKSRIASGSGTEPQQVTELLKQFKTMSGMMQKMAGLSMMDRFKAVRGMESELMNPAGPAFQREKQRSKRGPELRDQFRDKKKDARKSAKAQKKKNRKK</sequence>
<dbReference type="SUPFAM" id="SSF52540">
    <property type="entry name" value="P-loop containing nucleoside triphosphate hydrolases"/>
    <property type="match status" value="1"/>
</dbReference>
<feature type="compositionally biased region" description="Basic and acidic residues" evidence="10">
    <location>
        <begin position="385"/>
        <end position="397"/>
    </location>
</feature>
<dbReference type="AlphaFoldDB" id="A0A517S8E9"/>
<feature type="compositionally biased region" description="Basic residues" evidence="10">
    <location>
        <begin position="484"/>
        <end position="495"/>
    </location>
</feature>
<dbReference type="Pfam" id="PF02881">
    <property type="entry name" value="SRP54_N"/>
    <property type="match status" value="1"/>
</dbReference>
<feature type="compositionally biased region" description="Polar residues" evidence="10">
    <location>
        <begin position="403"/>
        <end position="413"/>
    </location>
</feature>
<dbReference type="InParanoid" id="A0A517S8E9"/>
<dbReference type="FunCoup" id="A0A517S8E9">
    <property type="interactions" value="542"/>
</dbReference>
<evidence type="ECO:0000256" key="9">
    <source>
        <dbReference type="HAMAP-Rule" id="MF_00306"/>
    </source>
</evidence>
<feature type="region of interest" description="Disordered" evidence="10">
    <location>
        <begin position="384"/>
        <end position="413"/>
    </location>
</feature>
<evidence type="ECO:0000256" key="5">
    <source>
        <dbReference type="ARBA" id="ARBA00023134"/>
    </source>
</evidence>
<dbReference type="PROSITE" id="PS00300">
    <property type="entry name" value="SRP54"/>
    <property type="match status" value="1"/>
</dbReference>
<evidence type="ECO:0000256" key="2">
    <source>
        <dbReference type="ARBA" id="ARBA00022741"/>
    </source>
</evidence>
<dbReference type="CDD" id="cd18539">
    <property type="entry name" value="SRP_G"/>
    <property type="match status" value="1"/>
</dbReference>
<dbReference type="GO" id="GO:0005525">
    <property type="term" value="F:GTP binding"/>
    <property type="evidence" value="ECO:0007669"/>
    <property type="project" value="UniProtKB-UniRule"/>
</dbReference>
<dbReference type="InterPro" id="IPR036891">
    <property type="entry name" value="Signal_recog_part_SRP54_M_sf"/>
</dbReference>
<keyword evidence="4 9" id="KW-0694">RNA-binding</keyword>
<dbReference type="OrthoDB" id="9804720at2"/>
<evidence type="ECO:0000313" key="13">
    <source>
        <dbReference type="Proteomes" id="UP000315700"/>
    </source>
</evidence>
<dbReference type="Pfam" id="PF02978">
    <property type="entry name" value="SRP_SPB"/>
    <property type="match status" value="1"/>
</dbReference>
<dbReference type="GO" id="GO:0006614">
    <property type="term" value="P:SRP-dependent cotranslational protein targeting to membrane"/>
    <property type="evidence" value="ECO:0007669"/>
    <property type="project" value="InterPro"/>
</dbReference>
<evidence type="ECO:0000256" key="6">
    <source>
        <dbReference type="ARBA" id="ARBA00023135"/>
    </source>
</evidence>
<dbReference type="InterPro" id="IPR042101">
    <property type="entry name" value="SRP54_N_sf"/>
</dbReference>
<evidence type="ECO:0000256" key="10">
    <source>
        <dbReference type="SAM" id="MobiDB-lite"/>
    </source>
</evidence>
<dbReference type="InterPro" id="IPR000897">
    <property type="entry name" value="SRP54_GTPase_dom"/>
</dbReference>
<keyword evidence="2 9" id="KW-0547">Nucleotide-binding</keyword>
<dbReference type="Gene3D" id="1.10.260.30">
    <property type="entry name" value="Signal recognition particle, SRP54 subunit, M-domain"/>
    <property type="match status" value="1"/>
</dbReference>
<dbReference type="PANTHER" id="PTHR11564:SF5">
    <property type="entry name" value="SIGNAL RECOGNITION PARTICLE SUBUNIT SRP54"/>
    <property type="match status" value="1"/>
</dbReference>
<comment type="domain">
    <text evidence="9">Composed of three domains: the N-terminal N domain, which is responsible for interactions with the ribosome, the central G domain, which binds GTP, and the C-terminal M domain, which binds the RNA and the signal sequence of the RNC.</text>
</comment>
<comment type="function">
    <text evidence="9">Involved in targeting and insertion of nascent membrane proteins into the cytoplasmic membrane. Binds to the hydrophobic signal sequence of the ribosome-nascent chain (RNC) as it emerges from the ribosomes. The SRP-RNC complex is then targeted to the cytoplasmic membrane where it interacts with the SRP receptor FtsY.</text>
</comment>
<dbReference type="InterPro" id="IPR022941">
    <property type="entry name" value="SRP54"/>
</dbReference>
<dbReference type="EMBL" id="CP036271">
    <property type="protein sequence ID" value="QDT52399.1"/>
    <property type="molecule type" value="Genomic_DNA"/>
</dbReference>
<feature type="region of interest" description="Disordered" evidence="10">
    <location>
        <begin position="450"/>
        <end position="495"/>
    </location>
</feature>
<name>A0A517S8E9_9PLAN</name>
<dbReference type="Gene3D" id="3.40.50.300">
    <property type="entry name" value="P-loop containing nucleotide triphosphate hydrolases"/>
    <property type="match status" value="1"/>
</dbReference>
<evidence type="ECO:0000256" key="7">
    <source>
        <dbReference type="ARBA" id="ARBA00023274"/>
    </source>
</evidence>
<evidence type="ECO:0000259" key="11">
    <source>
        <dbReference type="PROSITE" id="PS00300"/>
    </source>
</evidence>
<dbReference type="GO" id="GO:0008312">
    <property type="term" value="F:7S RNA binding"/>
    <property type="evidence" value="ECO:0007669"/>
    <property type="project" value="InterPro"/>
</dbReference>
<dbReference type="InterPro" id="IPR004780">
    <property type="entry name" value="SRP"/>
</dbReference>
<dbReference type="HAMAP" id="MF_00306">
    <property type="entry name" value="SRP54"/>
    <property type="match status" value="1"/>
</dbReference>
<dbReference type="Proteomes" id="UP000315700">
    <property type="component" value="Chromosome"/>
</dbReference>
<dbReference type="SMART" id="SM00963">
    <property type="entry name" value="SRP54_N"/>
    <property type="match status" value="1"/>
</dbReference>
<dbReference type="RefSeq" id="WP_145026733.1">
    <property type="nucleotide sequence ID" value="NZ_CP036271.1"/>
</dbReference>
<evidence type="ECO:0000256" key="8">
    <source>
        <dbReference type="ARBA" id="ARBA00048027"/>
    </source>
</evidence>
<dbReference type="KEGG" id="ccos:Pan44_04100"/>
<dbReference type="SUPFAM" id="SSF47446">
    <property type="entry name" value="Signal peptide-binding domain"/>
    <property type="match status" value="1"/>
</dbReference>
<evidence type="ECO:0000256" key="1">
    <source>
        <dbReference type="ARBA" id="ARBA00005450"/>
    </source>
</evidence>